<dbReference type="Proteomes" id="UP001294444">
    <property type="component" value="Unassembled WGS sequence"/>
</dbReference>
<gene>
    <name evidence="1" type="ORF">MEPE_03989</name>
</gene>
<protein>
    <submittedName>
        <fullName evidence="1">Uncharacterized protein</fullName>
    </submittedName>
</protein>
<keyword evidence="2" id="KW-1185">Reference proteome</keyword>
<sequence length="250" mass="27725">MDDIWEQLGDLPKVTNEFWRDGFEEAQHSTGDTSAHFYGQHPGTSSLASVPYGTSRHPSSSLADQLAPIAGSPWQPFPAGDPFIGLDTATGLPKPPEPLTEEERTYILGAIAHASDEHHGIGAVAMYSTPHPFRKQMTQQLATEVLGSTAAFLSRHSPGIYLAKSRKRQQYLLSHGGFDLKEDHEYRLHVWKRFAVQNTPSSFFQYVGMIETANRAADVRRGLRRFSMPRSIAVTGKDSVYSPYSLFAFG</sequence>
<evidence type="ECO:0000313" key="2">
    <source>
        <dbReference type="Proteomes" id="UP001294444"/>
    </source>
</evidence>
<proteinExistence type="predicted"/>
<evidence type="ECO:0000313" key="1">
    <source>
        <dbReference type="EMBL" id="SNX85280.1"/>
    </source>
</evidence>
<name>A0AAJ4XMG3_9BASI</name>
<dbReference type="AlphaFoldDB" id="A0AAJ4XMG3"/>
<organism evidence="1 2">
    <name type="scientific">Melanopsichium pennsylvanicum</name>
    <dbReference type="NCBI Taxonomy" id="63383"/>
    <lineage>
        <taxon>Eukaryota</taxon>
        <taxon>Fungi</taxon>
        <taxon>Dikarya</taxon>
        <taxon>Basidiomycota</taxon>
        <taxon>Ustilaginomycotina</taxon>
        <taxon>Ustilaginomycetes</taxon>
        <taxon>Ustilaginales</taxon>
        <taxon>Ustilaginaceae</taxon>
        <taxon>Melanopsichium</taxon>
    </lineage>
</organism>
<dbReference type="EMBL" id="OAPG01000009">
    <property type="protein sequence ID" value="SNX85280.1"/>
    <property type="molecule type" value="Genomic_DNA"/>
</dbReference>
<comment type="caution">
    <text evidence="1">The sequence shown here is derived from an EMBL/GenBank/DDBJ whole genome shotgun (WGS) entry which is preliminary data.</text>
</comment>
<accession>A0AAJ4XMG3</accession>
<reference evidence="1" key="1">
    <citation type="submission" date="2023-10" db="EMBL/GenBank/DDBJ databases">
        <authorList>
            <person name="Guldener U."/>
        </authorList>
    </citation>
    <scope>NUCLEOTIDE SEQUENCE</scope>
    <source>
        <strain evidence="1">Mp4</strain>
    </source>
</reference>